<dbReference type="GO" id="GO:0000981">
    <property type="term" value="F:DNA-binding transcription factor activity, RNA polymerase II-specific"/>
    <property type="evidence" value="ECO:0000318"/>
    <property type="project" value="GO_Central"/>
</dbReference>
<feature type="region of interest" description="Disordered" evidence="6">
    <location>
        <begin position="420"/>
        <end position="473"/>
    </location>
</feature>
<dbReference type="GO" id="GO:0006357">
    <property type="term" value="P:regulation of transcription by RNA polymerase II"/>
    <property type="evidence" value="ECO:0000318"/>
    <property type="project" value="GO_Central"/>
</dbReference>
<feature type="compositionally biased region" description="Low complexity" evidence="6">
    <location>
        <begin position="363"/>
        <end position="373"/>
    </location>
</feature>
<feature type="region of interest" description="Disordered" evidence="6">
    <location>
        <begin position="354"/>
        <end position="400"/>
    </location>
</feature>
<dbReference type="KEGG" id="dpx:DAPPUDRAFT_113704"/>
<comment type="subcellular location">
    <subcellularLocation>
        <location evidence="1">Nucleus</location>
    </subcellularLocation>
</comment>
<dbReference type="EMBL" id="GL732637">
    <property type="protein sequence ID" value="EFX69378.1"/>
    <property type="molecule type" value="Genomic_DNA"/>
</dbReference>
<dbReference type="PANTHER" id="PTHR45803">
    <property type="entry name" value="SOX100B"/>
    <property type="match status" value="1"/>
</dbReference>
<evidence type="ECO:0008006" key="9">
    <source>
        <dbReference type="Google" id="ProtNLM"/>
    </source>
</evidence>
<feature type="compositionally biased region" description="Polar residues" evidence="6">
    <location>
        <begin position="431"/>
        <end position="473"/>
    </location>
</feature>
<dbReference type="PANTHER" id="PTHR45803:SF5">
    <property type="entry name" value="SOX100B"/>
    <property type="match status" value="1"/>
</dbReference>
<protein>
    <recommendedName>
        <fullName evidence="9">HMG box domain-containing protein</fullName>
    </recommendedName>
</protein>
<feature type="compositionally biased region" description="Polar residues" evidence="6">
    <location>
        <begin position="382"/>
        <end position="397"/>
    </location>
</feature>
<dbReference type="Proteomes" id="UP000000305">
    <property type="component" value="Unassembled WGS sequence"/>
</dbReference>
<feature type="compositionally biased region" description="Basic and acidic residues" evidence="6">
    <location>
        <begin position="85"/>
        <end position="97"/>
    </location>
</feature>
<dbReference type="GO" id="GO:0000978">
    <property type="term" value="F:RNA polymerase II cis-regulatory region sequence-specific DNA binding"/>
    <property type="evidence" value="ECO:0000318"/>
    <property type="project" value="GO_Central"/>
</dbReference>
<evidence type="ECO:0000313" key="7">
    <source>
        <dbReference type="EMBL" id="EFX69378.1"/>
    </source>
</evidence>
<dbReference type="OrthoDB" id="6247875at2759"/>
<dbReference type="Gene3D" id="1.10.30.10">
    <property type="entry name" value="High mobility group box domain"/>
    <property type="match status" value="1"/>
</dbReference>
<feature type="compositionally biased region" description="Low complexity" evidence="6">
    <location>
        <begin position="115"/>
        <end position="128"/>
    </location>
</feature>
<keyword evidence="4" id="KW-0804">Transcription</keyword>
<evidence type="ECO:0000256" key="3">
    <source>
        <dbReference type="ARBA" id="ARBA00023125"/>
    </source>
</evidence>
<feature type="region of interest" description="Disordered" evidence="6">
    <location>
        <begin position="193"/>
        <end position="212"/>
    </location>
</feature>
<dbReference type="InterPro" id="IPR050917">
    <property type="entry name" value="SOX_TF"/>
</dbReference>
<dbReference type="HOGENOM" id="CLU_499920_0_0_1"/>
<feature type="compositionally biased region" description="Polar residues" evidence="6">
    <location>
        <begin position="193"/>
        <end position="211"/>
    </location>
</feature>
<accession>E9HFU2</accession>
<evidence type="ECO:0000256" key="2">
    <source>
        <dbReference type="ARBA" id="ARBA00023015"/>
    </source>
</evidence>
<keyword evidence="8" id="KW-1185">Reference proteome</keyword>
<dbReference type="InterPro" id="IPR036910">
    <property type="entry name" value="HMG_box_dom_sf"/>
</dbReference>
<feature type="compositionally biased region" description="Low complexity" evidence="6">
    <location>
        <begin position="172"/>
        <end position="182"/>
    </location>
</feature>
<sequence length="545" mass="59053">MPETYHVEYQVLGKCALMGRLSLPFQSPEKLIRTEKSSRQIPMVFEIIGPMCLRDFDQQSSGHIPIWVLSDDDKRPFVKQAERLRELHKQEHPDYKYQPRRRKIAGAKSSQMPLAPSSSAASSVVNAATKTRLKNHHHSSTRIQKERDSSRTGPKPSGSKLRSHSSSVMKGTASPTTPTSSSNRNTGIEANSHKISANHATVSSQSPSTATLDRRVPLTDGLVEHPHMLNSRGVTSETGCKSYSNVNGADMLCNEVSAPTADQEEYNLYFQHDVSALAGVPSGIETGAFNNHVPVSTTYSHSSYPSTIPVSVASNNCMYEQHAYLDHHNGGVYLPWSHTPNNVGALLQRTYHYGNSSINSYGPPQQQQQQQQPTSPEDRSDSAQSYVSSPPSCTSLHSPVPSPAAVAAVASTNFTYSSCSSSRSNSNCNSPAGQQAQHQSSSYQELYSPRSQSVGGTMSVSQQQLEHPGTTRSATAVDVNSAHYFYGHNSPVAGNSVAPNVVDDGYQQHQTYLPSVPTTSSATKTSGATTTSIFSGGMESWLSYI</sequence>
<reference evidence="7 8" key="1">
    <citation type="journal article" date="2011" name="Science">
        <title>The ecoresponsive genome of Daphnia pulex.</title>
        <authorList>
            <person name="Colbourne J.K."/>
            <person name="Pfrender M.E."/>
            <person name="Gilbert D."/>
            <person name="Thomas W.K."/>
            <person name="Tucker A."/>
            <person name="Oakley T.H."/>
            <person name="Tokishita S."/>
            <person name="Aerts A."/>
            <person name="Arnold G.J."/>
            <person name="Basu M.K."/>
            <person name="Bauer D.J."/>
            <person name="Caceres C.E."/>
            <person name="Carmel L."/>
            <person name="Casola C."/>
            <person name="Choi J.H."/>
            <person name="Detter J.C."/>
            <person name="Dong Q."/>
            <person name="Dusheyko S."/>
            <person name="Eads B.D."/>
            <person name="Frohlich T."/>
            <person name="Geiler-Samerotte K.A."/>
            <person name="Gerlach D."/>
            <person name="Hatcher P."/>
            <person name="Jogdeo S."/>
            <person name="Krijgsveld J."/>
            <person name="Kriventseva E.V."/>
            <person name="Kultz D."/>
            <person name="Laforsch C."/>
            <person name="Lindquist E."/>
            <person name="Lopez J."/>
            <person name="Manak J.R."/>
            <person name="Muller J."/>
            <person name="Pangilinan J."/>
            <person name="Patwardhan R.P."/>
            <person name="Pitluck S."/>
            <person name="Pritham E.J."/>
            <person name="Rechtsteiner A."/>
            <person name="Rho M."/>
            <person name="Rogozin I.B."/>
            <person name="Sakarya O."/>
            <person name="Salamov A."/>
            <person name="Schaack S."/>
            <person name="Shapiro H."/>
            <person name="Shiga Y."/>
            <person name="Skalitzky C."/>
            <person name="Smith Z."/>
            <person name="Souvorov A."/>
            <person name="Sung W."/>
            <person name="Tang Z."/>
            <person name="Tsuchiya D."/>
            <person name="Tu H."/>
            <person name="Vos H."/>
            <person name="Wang M."/>
            <person name="Wolf Y.I."/>
            <person name="Yamagata H."/>
            <person name="Yamada T."/>
            <person name="Ye Y."/>
            <person name="Shaw J.R."/>
            <person name="Andrews J."/>
            <person name="Crease T.J."/>
            <person name="Tang H."/>
            <person name="Lucas S.M."/>
            <person name="Robertson H.M."/>
            <person name="Bork P."/>
            <person name="Koonin E.V."/>
            <person name="Zdobnov E.M."/>
            <person name="Grigoriev I.V."/>
            <person name="Lynch M."/>
            <person name="Boore J.L."/>
        </authorList>
    </citation>
    <scope>NUCLEOTIDE SEQUENCE [LARGE SCALE GENOMIC DNA]</scope>
</reference>
<feature type="compositionally biased region" description="Low complexity" evidence="6">
    <location>
        <begin position="420"/>
        <end position="430"/>
    </location>
</feature>
<keyword evidence="3" id="KW-0238">DNA-binding</keyword>
<feature type="compositionally biased region" description="Basic residues" evidence="6">
    <location>
        <begin position="131"/>
        <end position="140"/>
    </location>
</feature>
<proteinExistence type="predicted"/>
<evidence type="ECO:0000256" key="6">
    <source>
        <dbReference type="SAM" id="MobiDB-lite"/>
    </source>
</evidence>
<keyword evidence="2" id="KW-0805">Transcription regulation</keyword>
<evidence type="ECO:0000313" key="8">
    <source>
        <dbReference type="Proteomes" id="UP000000305"/>
    </source>
</evidence>
<dbReference type="InParanoid" id="E9HFU2"/>
<gene>
    <name evidence="7" type="ORF">DAPPUDRAFT_113704</name>
</gene>
<keyword evidence="5" id="KW-0539">Nucleus</keyword>
<dbReference type="eggNOG" id="KOG0527">
    <property type="taxonomic scope" value="Eukaryota"/>
</dbReference>
<evidence type="ECO:0000256" key="5">
    <source>
        <dbReference type="ARBA" id="ARBA00023242"/>
    </source>
</evidence>
<name>E9HFU2_DAPPU</name>
<dbReference type="GO" id="GO:0005634">
    <property type="term" value="C:nucleus"/>
    <property type="evidence" value="ECO:0000318"/>
    <property type="project" value="GO_Central"/>
</dbReference>
<evidence type="ECO:0000256" key="4">
    <source>
        <dbReference type="ARBA" id="ARBA00023163"/>
    </source>
</evidence>
<dbReference type="AlphaFoldDB" id="E9HFU2"/>
<organism evidence="7 8">
    <name type="scientific">Daphnia pulex</name>
    <name type="common">Water flea</name>
    <dbReference type="NCBI Taxonomy" id="6669"/>
    <lineage>
        <taxon>Eukaryota</taxon>
        <taxon>Metazoa</taxon>
        <taxon>Ecdysozoa</taxon>
        <taxon>Arthropoda</taxon>
        <taxon>Crustacea</taxon>
        <taxon>Branchiopoda</taxon>
        <taxon>Diplostraca</taxon>
        <taxon>Cladocera</taxon>
        <taxon>Anomopoda</taxon>
        <taxon>Daphniidae</taxon>
        <taxon>Daphnia</taxon>
    </lineage>
</organism>
<evidence type="ECO:0000256" key="1">
    <source>
        <dbReference type="ARBA" id="ARBA00004123"/>
    </source>
</evidence>
<dbReference type="SUPFAM" id="SSF47095">
    <property type="entry name" value="HMG-box"/>
    <property type="match status" value="1"/>
</dbReference>
<feature type="region of interest" description="Disordered" evidence="6">
    <location>
        <begin position="85"/>
        <end position="188"/>
    </location>
</feature>